<reference evidence="2" key="1">
    <citation type="submission" date="2022-11" db="UniProtKB">
        <authorList>
            <consortium name="WormBaseParasite"/>
        </authorList>
    </citation>
    <scope>IDENTIFICATION</scope>
</reference>
<dbReference type="WBParaSite" id="scaffold3837_cov173.g7219">
    <property type="protein sequence ID" value="scaffold3837_cov173.g7219"/>
    <property type="gene ID" value="scaffold3837_cov173.g7219"/>
</dbReference>
<proteinExistence type="predicted"/>
<sequence>MNIRDDSGIYANLDDFSIITSYKKHEQMSERINKNSKQIIDSFLEDNFLMKISTKLKNNLNKYSLLININLNEFIEQHLNNEEINNNFELIFGLGKTSKLNKNTGNTKNKQQNKVLFIGISESDLENISLWMTCLIIGPIGISVRGGDDVRQYYANGHALLGELIKEMVDKEQREQTLILQRKVGS</sequence>
<keyword evidence="1" id="KW-1185">Reference proteome</keyword>
<dbReference type="AlphaFoldDB" id="A0A915MF47"/>
<dbReference type="Proteomes" id="UP000887561">
    <property type="component" value="Unplaced"/>
</dbReference>
<organism evidence="1 2">
    <name type="scientific">Meloidogyne javanica</name>
    <name type="common">Root-knot nematode worm</name>
    <dbReference type="NCBI Taxonomy" id="6303"/>
    <lineage>
        <taxon>Eukaryota</taxon>
        <taxon>Metazoa</taxon>
        <taxon>Ecdysozoa</taxon>
        <taxon>Nematoda</taxon>
        <taxon>Chromadorea</taxon>
        <taxon>Rhabditida</taxon>
        <taxon>Tylenchina</taxon>
        <taxon>Tylenchomorpha</taxon>
        <taxon>Tylenchoidea</taxon>
        <taxon>Meloidogynidae</taxon>
        <taxon>Meloidogyninae</taxon>
        <taxon>Meloidogyne</taxon>
        <taxon>Meloidogyne incognita group</taxon>
    </lineage>
</organism>
<accession>A0A915MF47</accession>
<evidence type="ECO:0000313" key="1">
    <source>
        <dbReference type="Proteomes" id="UP000887561"/>
    </source>
</evidence>
<protein>
    <submittedName>
        <fullName evidence="2">DUF484 family protein</fullName>
    </submittedName>
</protein>
<evidence type="ECO:0000313" key="2">
    <source>
        <dbReference type="WBParaSite" id="scaffold3837_cov173.g7219"/>
    </source>
</evidence>
<name>A0A915MF47_MELJA</name>